<accession>A0A542XEJ9</accession>
<comment type="caution">
    <text evidence="1">The sequence shown here is derived from an EMBL/GenBank/DDBJ whole genome shotgun (WGS) entry which is preliminary data.</text>
</comment>
<keyword evidence="2" id="KW-1185">Reference proteome</keyword>
<gene>
    <name evidence="1" type="ORF">FB554_2379</name>
</gene>
<dbReference type="Proteomes" id="UP000318336">
    <property type="component" value="Unassembled WGS sequence"/>
</dbReference>
<evidence type="ECO:0000313" key="1">
    <source>
        <dbReference type="EMBL" id="TQL34216.1"/>
    </source>
</evidence>
<evidence type="ECO:0000313" key="2">
    <source>
        <dbReference type="Proteomes" id="UP000318336"/>
    </source>
</evidence>
<reference evidence="1 2" key="1">
    <citation type="submission" date="2019-06" db="EMBL/GenBank/DDBJ databases">
        <title>Sequencing the genomes of 1000 actinobacteria strains.</title>
        <authorList>
            <person name="Klenk H.-P."/>
        </authorList>
    </citation>
    <scope>NUCLEOTIDE SEQUENCE [LARGE SCALE GENOMIC DNA]</scope>
    <source>
        <strain evidence="1 2">DSM 24617</strain>
    </source>
</reference>
<dbReference type="AlphaFoldDB" id="A0A542XEJ9"/>
<dbReference type="RefSeq" id="WP_142006322.1">
    <property type="nucleotide sequence ID" value="NZ_CAJTBP010000001.1"/>
</dbReference>
<dbReference type="EMBL" id="VFOK01000001">
    <property type="protein sequence ID" value="TQL34216.1"/>
    <property type="molecule type" value="Genomic_DNA"/>
</dbReference>
<organism evidence="1 2">
    <name type="scientific">Barrientosiimonas humi</name>
    <dbReference type="NCBI Taxonomy" id="999931"/>
    <lineage>
        <taxon>Bacteria</taxon>
        <taxon>Bacillati</taxon>
        <taxon>Actinomycetota</taxon>
        <taxon>Actinomycetes</taxon>
        <taxon>Micrococcales</taxon>
        <taxon>Dermacoccaceae</taxon>
        <taxon>Barrientosiimonas</taxon>
    </lineage>
</organism>
<sequence>MAPGSPVPDAVAVELRRVAERWQQLPLGHALSLAPAVRGLAQDLADAVAAAEHRAVVPLPDLGPATAYDQLVVTSYDACAAGLAPDLPVRLRQLRATLARPPG</sequence>
<protein>
    <submittedName>
        <fullName evidence="1">Uncharacterized protein</fullName>
    </submittedName>
</protein>
<dbReference type="OrthoDB" id="4870634at2"/>
<name>A0A542XEJ9_9MICO</name>
<proteinExistence type="predicted"/>